<evidence type="ECO:0000256" key="2">
    <source>
        <dbReference type="SAM" id="Phobius"/>
    </source>
</evidence>
<dbReference type="Proteomes" id="UP000295781">
    <property type="component" value="Chromosome"/>
</dbReference>
<evidence type="ECO:0000256" key="1">
    <source>
        <dbReference type="SAM" id="MobiDB-lite"/>
    </source>
</evidence>
<dbReference type="AlphaFoldDB" id="A0A4P2PUB9"/>
<name>A0A4P2PUB9_SORCE</name>
<keyword evidence="2" id="KW-1133">Transmembrane helix</keyword>
<dbReference type="RefSeq" id="WP_129345015.1">
    <property type="nucleotide sequence ID" value="NZ_CP012670.1"/>
</dbReference>
<accession>A0A4P2PUB9</accession>
<feature type="transmembrane region" description="Helical" evidence="2">
    <location>
        <begin position="46"/>
        <end position="65"/>
    </location>
</feature>
<proteinExistence type="predicted"/>
<feature type="region of interest" description="Disordered" evidence="1">
    <location>
        <begin position="1"/>
        <end position="34"/>
    </location>
</feature>
<keyword evidence="2" id="KW-0812">Transmembrane</keyword>
<feature type="compositionally biased region" description="Basic and acidic residues" evidence="1">
    <location>
        <begin position="1"/>
        <end position="14"/>
    </location>
</feature>
<dbReference type="OrthoDB" id="5520143at2"/>
<dbReference type="EMBL" id="CP012670">
    <property type="protein sequence ID" value="AUX20081.1"/>
    <property type="molecule type" value="Genomic_DNA"/>
</dbReference>
<evidence type="ECO:0000313" key="4">
    <source>
        <dbReference type="Proteomes" id="UP000295781"/>
    </source>
</evidence>
<sequence>MSSREPSGEPRSRPSEPASEPGSGGGRAAPGASQGRAARWGVRARAVVVLLALALSLGAVAAVAFQRYVSVHLRAPPKVPTCVRGARVALRKPVEASGTEPRLTAAGETVYLTPGEDRAVACAFQLDEALSRRLAGALAEHDPDQRAARLLEVVRDHVPAEPAHDRVAVAAYMMASAALRALPAEVPAVRAASESLEQVHACRFRTRRPCSTRPSLPALVWLAGIPAALSWLALLGIGLAASAARYRRRDPRPDPG</sequence>
<organism evidence="3 4">
    <name type="scientific">Sorangium cellulosum</name>
    <name type="common">Polyangium cellulosum</name>
    <dbReference type="NCBI Taxonomy" id="56"/>
    <lineage>
        <taxon>Bacteria</taxon>
        <taxon>Pseudomonadati</taxon>
        <taxon>Myxococcota</taxon>
        <taxon>Polyangia</taxon>
        <taxon>Polyangiales</taxon>
        <taxon>Polyangiaceae</taxon>
        <taxon>Sorangium</taxon>
    </lineage>
</organism>
<protein>
    <submittedName>
        <fullName evidence="3">Uncharacterized protein</fullName>
    </submittedName>
</protein>
<reference evidence="3 4" key="1">
    <citation type="submission" date="2015-09" db="EMBL/GenBank/DDBJ databases">
        <title>Sorangium comparison.</title>
        <authorList>
            <person name="Zaburannyi N."/>
            <person name="Bunk B."/>
            <person name="Overmann J."/>
            <person name="Mueller R."/>
        </authorList>
    </citation>
    <scope>NUCLEOTIDE SEQUENCE [LARGE SCALE GENOMIC DNA]</scope>
    <source>
        <strain evidence="3 4">So ceGT47</strain>
    </source>
</reference>
<evidence type="ECO:0000313" key="3">
    <source>
        <dbReference type="EMBL" id="AUX20081.1"/>
    </source>
</evidence>
<feature type="transmembrane region" description="Helical" evidence="2">
    <location>
        <begin position="218"/>
        <end position="242"/>
    </location>
</feature>
<keyword evidence="2" id="KW-0472">Membrane</keyword>
<gene>
    <name evidence="3" type="ORF">SOCEGT47_005440</name>
</gene>